<name>A0A256GH83_9HYPH</name>
<comment type="caution">
    <text evidence="1">The sequence shown here is derived from an EMBL/GenBank/DDBJ whole genome shotgun (WGS) entry which is preliminary data.</text>
</comment>
<accession>A0A256GH83</accession>
<proteinExistence type="predicted"/>
<reference evidence="1 2" key="1">
    <citation type="submission" date="2017-07" db="EMBL/GenBank/DDBJ databases">
        <title>Phylogenetic study on the rhizospheric bacterium Ochrobactrum sp. A44.</title>
        <authorList>
            <person name="Krzyzanowska D.M."/>
            <person name="Ossowicki A."/>
            <person name="Rajewska M."/>
            <person name="Maciag T."/>
            <person name="Kaczynski Z."/>
            <person name="Czerwicka M."/>
            <person name="Jafra S."/>
        </authorList>
    </citation>
    <scope>NUCLEOTIDE SEQUENCE [LARGE SCALE GENOMIC DNA]</scope>
    <source>
        <strain evidence="1 2">OgA9a</strain>
    </source>
</reference>
<dbReference type="Proteomes" id="UP000216478">
    <property type="component" value="Unassembled WGS sequence"/>
</dbReference>
<protein>
    <submittedName>
        <fullName evidence="1">Uncharacterized protein</fullName>
    </submittedName>
</protein>
<gene>
    <name evidence="1" type="ORF">CEV33_4580</name>
</gene>
<evidence type="ECO:0000313" key="1">
    <source>
        <dbReference type="EMBL" id="OYR26493.1"/>
    </source>
</evidence>
<dbReference type="AlphaFoldDB" id="A0A256GH83"/>
<evidence type="ECO:0000313" key="2">
    <source>
        <dbReference type="Proteomes" id="UP000216478"/>
    </source>
</evidence>
<organism evidence="1 2">
    <name type="scientific">Brucella grignonensis</name>
    <dbReference type="NCBI Taxonomy" id="94627"/>
    <lineage>
        <taxon>Bacteria</taxon>
        <taxon>Pseudomonadati</taxon>
        <taxon>Pseudomonadota</taxon>
        <taxon>Alphaproteobacteria</taxon>
        <taxon>Hyphomicrobiales</taxon>
        <taxon>Brucellaceae</taxon>
        <taxon>Brucella/Ochrobactrum group</taxon>
        <taxon>Brucella</taxon>
    </lineage>
</organism>
<dbReference type="EMBL" id="NNRL01000018">
    <property type="protein sequence ID" value="OYR26493.1"/>
    <property type="molecule type" value="Genomic_DNA"/>
</dbReference>
<feature type="non-terminal residue" evidence="1">
    <location>
        <position position="40"/>
    </location>
</feature>
<sequence>MADPVQTVVAARAGMVIDIDDHFDTRQMGGQRTAVRSALR</sequence>
<keyword evidence="2" id="KW-1185">Reference proteome</keyword>